<gene>
    <name evidence="3" type="ORF">GFSPODELE1_LOCUS7530</name>
</gene>
<feature type="region of interest" description="Disordered" evidence="1">
    <location>
        <begin position="547"/>
        <end position="580"/>
    </location>
</feature>
<dbReference type="PANTHER" id="PTHR11199:SF0">
    <property type="entry name" value="LD34181P-RELATED"/>
    <property type="match status" value="1"/>
</dbReference>
<accession>A0ABP1DSB2</accession>
<feature type="compositionally biased region" description="Basic residues" evidence="1">
    <location>
        <begin position="1016"/>
        <end position="1026"/>
    </location>
</feature>
<dbReference type="InterPro" id="IPR039662">
    <property type="entry name" value="Cohesin_Scc3/SA"/>
</dbReference>
<dbReference type="SUPFAM" id="SSF48371">
    <property type="entry name" value="ARM repeat"/>
    <property type="match status" value="1"/>
</dbReference>
<feature type="region of interest" description="Disordered" evidence="1">
    <location>
        <begin position="1"/>
        <end position="127"/>
    </location>
</feature>
<feature type="region of interest" description="Disordered" evidence="1">
    <location>
        <begin position="985"/>
        <end position="1034"/>
    </location>
</feature>
<dbReference type="Gene3D" id="1.25.10.10">
    <property type="entry name" value="Leucine-rich Repeat Variant"/>
    <property type="match status" value="1"/>
</dbReference>
<dbReference type="PROSITE" id="PS51425">
    <property type="entry name" value="SCD"/>
    <property type="match status" value="1"/>
</dbReference>
<feature type="compositionally biased region" description="Polar residues" evidence="1">
    <location>
        <begin position="1359"/>
        <end position="1369"/>
    </location>
</feature>
<feature type="compositionally biased region" description="Acidic residues" evidence="1">
    <location>
        <begin position="60"/>
        <end position="73"/>
    </location>
</feature>
<feature type="compositionally biased region" description="Acidic residues" evidence="1">
    <location>
        <begin position="986"/>
        <end position="1011"/>
    </location>
</feature>
<organism evidence="3 4">
    <name type="scientific">Somion occarium</name>
    <dbReference type="NCBI Taxonomy" id="3059160"/>
    <lineage>
        <taxon>Eukaryota</taxon>
        <taxon>Fungi</taxon>
        <taxon>Dikarya</taxon>
        <taxon>Basidiomycota</taxon>
        <taxon>Agaricomycotina</taxon>
        <taxon>Agaricomycetes</taxon>
        <taxon>Polyporales</taxon>
        <taxon>Cerrenaceae</taxon>
        <taxon>Somion</taxon>
    </lineage>
</organism>
<feature type="compositionally biased region" description="Basic residues" evidence="1">
    <location>
        <begin position="77"/>
        <end position="87"/>
    </location>
</feature>
<reference evidence="4" key="1">
    <citation type="submission" date="2024-04" db="EMBL/GenBank/DDBJ databases">
        <authorList>
            <person name="Shaw F."/>
            <person name="Minotto A."/>
        </authorList>
    </citation>
    <scope>NUCLEOTIDE SEQUENCE [LARGE SCALE GENOMIC DNA]</scope>
</reference>
<proteinExistence type="predicted"/>
<feature type="compositionally biased region" description="Low complexity" evidence="1">
    <location>
        <begin position="100"/>
        <end position="112"/>
    </location>
</feature>
<dbReference type="InterPro" id="IPR016024">
    <property type="entry name" value="ARM-type_fold"/>
</dbReference>
<feature type="compositionally biased region" description="Low complexity" evidence="1">
    <location>
        <begin position="622"/>
        <end position="634"/>
    </location>
</feature>
<evidence type="ECO:0000313" key="4">
    <source>
        <dbReference type="Proteomes" id="UP001497453"/>
    </source>
</evidence>
<feature type="region of interest" description="Disordered" evidence="1">
    <location>
        <begin position="315"/>
        <end position="344"/>
    </location>
</feature>
<evidence type="ECO:0000259" key="2">
    <source>
        <dbReference type="PROSITE" id="PS51425"/>
    </source>
</evidence>
<evidence type="ECO:0000256" key="1">
    <source>
        <dbReference type="SAM" id="MobiDB-lite"/>
    </source>
</evidence>
<feature type="domain" description="SCD" evidence="2">
    <location>
        <begin position="366"/>
        <end position="453"/>
    </location>
</feature>
<dbReference type="PANTHER" id="PTHR11199">
    <property type="entry name" value="STROMAL ANTIGEN"/>
    <property type="match status" value="1"/>
</dbReference>
<feature type="compositionally biased region" description="Acidic residues" evidence="1">
    <location>
        <begin position="1387"/>
        <end position="1397"/>
    </location>
</feature>
<evidence type="ECO:0000313" key="3">
    <source>
        <dbReference type="EMBL" id="CAL1709859.1"/>
    </source>
</evidence>
<dbReference type="EMBL" id="OZ037948">
    <property type="protein sequence ID" value="CAL1709859.1"/>
    <property type="molecule type" value="Genomic_DNA"/>
</dbReference>
<feature type="compositionally biased region" description="Basic residues" evidence="1">
    <location>
        <begin position="1296"/>
        <end position="1307"/>
    </location>
</feature>
<dbReference type="Pfam" id="PF08514">
    <property type="entry name" value="STAG"/>
    <property type="match status" value="1"/>
</dbReference>
<feature type="region of interest" description="Disordered" evidence="1">
    <location>
        <begin position="621"/>
        <end position="642"/>
    </location>
</feature>
<name>A0ABP1DSB2_9APHY</name>
<protein>
    <recommendedName>
        <fullName evidence="2">SCD domain-containing protein</fullName>
    </recommendedName>
</protein>
<dbReference type="InterPro" id="IPR020839">
    <property type="entry name" value="SCD"/>
</dbReference>
<feature type="compositionally biased region" description="Basic and acidic residues" evidence="1">
    <location>
        <begin position="334"/>
        <end position="344"/>
    </location>
</feature>
<feature type="compositionally biased region" description="Basic residues" evidence="1">
    <location>
        <begin position="1257"/>
        <end position="1266"/>
    </location>
</feature>
<feature type="compositionally biased region" description="Basic and acidic residues" evidence="1">
    <location>
        <begin position="45"/>
        <end position="54"/>
    </location>
</feature>
<feature type="compositionally biased region" description="Acidic residues" evidence="1">
    <location>
        <begin position="551"/>
        <end position="566"/>
    </location>
</feature>
<dbReference type="InterPro" id="IPR011989">
    <property type="entry name" value="ARM-like"/>
</dbReference>
<dbReference type="Pfam" id="PF21581">
    <property type="entry name" value="SCD"/>
    <property type="match status" value="1"/>
</dbReference>
<dbReference type="InterPro" id="IPR056396">
    <property type="entry name" value="HEAT_SCC3-SA"/>
</dbReference>
<dbReference type="Pfam" id="PF24571">
    <property type="entry name" value="HEAT_SCC3-SA"/>
    <property type="match status" value="1"/>
</dbReference>
<feature type="compositionally biased region" description="Polar residues" evidence="1">
    <location>
        <begin position="1334"/>
        <end position="1351"/>
    </location>
</feature>
<sequence>MSEVEDAAPRRSQREKKLASHFVSVNSALLAKRKRSDETTDDDDVRSQMSEHDGFGSVDGDADEEDGDEEQDEPMPKRKNKGKRKAPAKGPPPLKKPRTAKAPATKKASAVAKPKKTTGAPRGRKKAAVANGIEFDAEQVAKDTKISTDNALFNTIMNPSAALQSTAEDFLESLDATPGPTQAQLINCILRSCGCNDTVNEDEVVDYDGIIDALDNFTEALKQEDSPIYPLTSKLPAFKKFRKSLSEFLSRLISSAAAMGQLCNSDLLLTLQAWVVAMSSSQLRAFRHTATVIALEVETALCEVAADVEKEAEVVSRQREGERKRKKGKGDASTARDKDLEKKAEEVRGRRKKLSEFLKEFVDGVFVHRYRDLDPNIRAECVRAMGLWFAKYPSHFLDGAYLRYVGWVLSDSNTHVRLEAVKALSLAYAQTEYIGIAALQHFTERFKPRLVEMAMGDTELSVRVAVVQVLQAINTHGLLEDEQTEKLCLLVFDEEAKMRKAVSGFVKGVWEEGVEERLVGKRPSEKDKQKAAVKVLAMLLVQWGKALDSSSGDDEESEDDRSEDESNGPSRKAKGKAVAALVGSKSTSRTGLAVEALWDEVEPVSDWETLLEILLLDHSASGDESSTSSRGSRAQGKKKSADTTIDEAWRLEEVEEGVLLEVLIAALRRTKLEATGTKKGEEDSVSSDITRALIKALPRLFMKYQTDESRMANVLLIPQLMNLDEYLEMRMMTVYSSLWDDITKQFLSHSSPTVLANAVATVRYMLETTSLSNTNSTKILELEDELSNSLREAISGREELEVASFSEDEVLALNAICSRIATLAGTRDMIAWMEEDEGGKQSSAWDIISALAERGRLGYKEEEAMIDHALQVLYLHILWKTRALTASAEPSPEEVNFREKLKEQRDSLLEKLLEFAVGTQSNTAEGVRRAAFQNLMHIHILYCPTQSIDPDGKALPTAALALSLEDEVQYRCAGFVQAEIEKYAEELEEDSPQGEDDTGHEDSGEDGSGDEETAKTKKSKKSKGKRPEKAVVSGDKASASRLEKEYIFIGVIATFLRAIKAGAIHFRHSATLLAHYGRLGPVFDMCSKAIVEILREEGMYKDNGEAVVAVILQALQDSFSLYLDGIAHSEEHTVALAKVLSSCFIIRGAQLSVVRRLDPKFVVEVHTSALTWIGKRLATYEAAKNKKGRNKSLAFFKALTPLCTAIESRDFLKIKAHLDQTIAQAKVEVLPTAKAWDGYRAYDKRLTTGKDKAAGGKPKKASKKTAKSAELVTTEDEGADDAHATTGDEDPIPSKPRPKPRRPRRSTRAAQSGTEGEQEDEEHNDPRSEPEFTTPRQKSRQQAASPSTNHSPAEPPLATPQNSQPSVSSPFLFATPGTGKRKRAGTPEDDAGSEPEPDGQSQAADEDDVPSAPATPRASQDIPTEEIQIRRKRVRH</sequence>
<feature type="region of interest" description="Disordered" evidence="1">
    <location>
        <begin position="1249"/>
        <end position="1436"/>
    </location>
</feature>
<dbReference type="InterPro" id="IPR013721">
    <property type="entry name" value="STAG"/>
</dbReference>
<dbReference type="Proteomes" id="UP001497453">
    <property type="component" value="Chromosome 5"/>
</dbReference>
<keyword evidence="4" id="KW-1185">Reference proteome</keyword>